<proteinExistence type="predicted"/>
<dbReference type="AlphaFoldDB" id="A0A843V7L0"/>
<dbReference type="EMBL" id="NMUH01001436">
    <property type="protein sequence ID" value="MQL92321.1"/>
    <property type="molecule type" value="Genomic_DNA"/>
</dbReference>
<gene>
    <name evidence="2" type="ORF">Taro_024949</name>
</gene>
<feature type="region of interest" description="Disordered" evidence="1">
    <location>
        <begin position="79"/>
        <end position="98"/>
    </location>
</feature>
<evidence type="ECO:0000313" key="2">
    <source>
        <dbReference type="EMBL" id="MQL92321.1"/>
    </source>
</evidence>
<feature type="compositionally biased region" description="Gly residues" evidence="1">
    <location>
        <begin position="86"/>
        <end position="98"/>
    </location>
</feature>
<organism evidence="2 3">
    <name type="scientific">Colocasia esculenta</name>
    <name type="common">Wild taro</name>
    <name type="synonym">Arum esculentum</name>
    <dbReference type="NCBI Taxonomy" id="4460"/>
    <lineage>
        <taxon>Eukaryota</taxon>
        <taxon>Viridiplantae</taxon>
        <taxon>Streptophyta</taxon>
        <taxon>Embryophyta</taxon>
        <taxon>Tracheophyta</taxon>
        <taxon>Spermatophyta</taxon>
        <taxon>Magnoliopsida</taxon>
        <taxon>Liliopsida</taxon>
        <taxon>Araceae</taxon>
        <taxon>Aroideae</taxon>
        <taxon>Colocasieae</taxon>
        <taxon>Colocasia</taxon>
    </lineage>
</organism>
<feature type="region of interest" description="Disordered" evidence="1">
    <location>
        <begin position="125"/>
        <end position="158"/>
    </location>
</feature>
<sequence>MQRLWTAHLAIQPAPFVLGFHWDLAWAITWIKLAENRRGVSPLPLAFFRAVEKSTYSGVGGAGDICGCHIIIRREQEQGRRRLRKGGSGGSTAGGPGWGCGGGDAAALTRGVAAATEEVGASCCSASRGRSPLQGRLEQGKPPSLCSGATDGGSLCDG</sequence>
<protein>
    <submittedName>
        <fullName evidence="2">Uncharacterized protein</fullName>
    </submittedName>
</protein>
<feature type="non-terminal residue" evidence="2">
    <location>
        <position position="1"/>
    </location>
</feature>
<comment type="caution">
    <text evidence="2">The sequence shown here is derived from an EMBL/GenBank/DDBJ whole genome shotgun (WGS) entry which is preliminary data.</text>
</comment>
<evidence type="ECO:0000313" key="3">
    <source>
        <dbReference type="Proteomes" id="UP000652761"/>
    </source>
</evidence>
<keyword evidence="3" id="KW-1185">Reference proteome</keyword>
<accession>A0A843V7L0</accession>
<evidence type="ECO:0000256" key="1">
    <source>
        <dbReference type="SAM" id="MobiDB-lite"/>
    </source>
</evidence>
<reference evidence="2" key="1">
    <citation type="submission" date="2017-07" db="EMBL/GenBank/DDBJ databases">
        <title>Taro Niue Genome Assembly and Annotation.</title>
        <authorList>
            <person name="Atibalentja N."/>
            <person name="Keating K."/>
            <person name="Fields C.J."/>
        </authorList>
    </citation>
    <scope>NUCLEOTIDE SEQUENCE</scope>
    <source>
        <strain evidence="2">Niue_2</strain>
        <tissue evidence="2">Leaf</tissue>
    </source>
</reference>
<dbReference type="Proteomes" id="UP000652761">
    <property type="component" value="Unassembled WGS sequence"/>
</dbReference>
<name>A0A843V7L0_COLES</name>